<dbReference type="InterPro" id="IPR036890">
    <property type="entry name" value="HATPase_C_sf"/>
</dbReference>
<dbReference type="RefSeq" id="WP_083963905.1">
    <property type="nucleotide sequence ID" value="NZ_LXEO01000017.1"/>
</dbReference>
<proteinExistence type="predicted"/>
<dbReference type="Pfam" id="PF24391">
    <property type="entry name" value="HD-CE"/>
    <property type="match status" value="1"/>
</dbReference>
<dbReference type="SUPFAM" id="SSF55874">
    <property type="entry name" value="ATPase domain of HSP90 chaperone/DNA topoisomerase II/histidine kinase"/>
    <property type="match status" value="1"/>
</dbReference>
<accession>A0A1B7HT64</accession>
<dbReference type="PATRIC" id="fig|1354255.3.peg.1716"/>
<keyword evidence="3" id="KW-1185">Reference proteome</keyword>
<dbReference type="EMBL" id="LXEO01000017">
    <property type="protein sequence ID" value="OAT18836.1"/>
    <property type="molecule type" value="Genomic_DNA"/>
</dbReference>
<evidence type="ECO:0000313" key="2">
    <source>
        <dbReference type="EMBL" id="OAT18836.1"/>
    </source>
</evidence>
<dbReference type="Proteomes" id="UP000078286">
    <property type="component" value="Unassembled WGS sequence"/>
</dbReference>
<feature type="domain" description="HD-CE" evidence="1">
    <location>
        <begin position="42"/>
        <end position="303"/>
    </location>
</feature>
<evidence type="ECO:0000313" key="3">
    <source>
        <dbReference type="Proteomes" id="UP000078286"/>
    </source>
</evidence>
<dbReference type="Gene3D" id="3.30.565.10">
    <property type="entry name" value="Histidine kinase-like ATPase, C-terminal domain"/>
    <property type="match status" value="1"/>
</dbReference>
<gene>
    <name evidence="2" type="ORF">M979_1660</name>
</gene>
<dbReference type="InterPro" id="IPR056471">
    <property type="entry name" value="HD-CE"/>
</dbReference>
<evidence type="ECO:0000259" key="1">
    <source>
        <dbReference type="Pfam" id="PF24391"/>
    </source>
</evidence>
<protein>
    <recommendedName>
        <fullName evidence="1">HD-CE domain-containing protein</fullName>
    </recommendedName>
</protein>
<dbReference type="AlphaFoldDB" id="A0A1B7HT64"/>
<reference evidence="2 3" key="1">
    <citation type="submission" date="2016-04" db="EMBL/GenBank/DDBJ databases">
        <title>ATOL: Assembling a taxonomically balanced genome-scale reconstruction of the evolutionary history of the Enterobacteriaceae.</title>
        <authorList>
            <person name="Plunkett G.III."/>
            <person name="Neeno-Eckwall E.C."/>
            <person name="Glasner J.D."/>
            <person name="Perna N.T."/>
        </authorList>
    </citation>
    <scope>NUCLEOTIDE SEQUENCE [LARGE SCALE GENOMIC DNA]</scope>
    <source>
        <strain evidence="2 3">ATCC 51607</strain>
    </source>
</reference>
<comment type="caution">
    <text evidence="2">The sequence shown here is derived from an EMBL/GenBank/DDBJ whole genome shotgun (WGS) entry which is preliminary data.</text>
</comment>
<sequence>MSIEDRLRLLAQTNSNYSLLLSQWEFDKKLIHRALNSVATTFPHYSLHDSSHSSTILTQIEKIILPDIDSLSATDCWLLLESCYWHDAGMIITKEQKLELVKSPEFRRFLDEHIESDSDLIKHAIDIKDKNIIDNYVEIIALSDSMTFIIADFFRKKHPELSGRYVSNPQMANINSPRNYLIPSRLFGILSKIVACHGQERDEIIKLPHCNDGMDANDYAHPRYVAALLRLGDLLDIDDGRFCETLLASIGDIPKTSHDHKKKHSSITSLLINNDIIEIEAICSEYGSYNAQISWFDYIREEFEFQKNHWLEICPNNKHSSLPIISKLDCQLIDHIGIDNLPPKITLDEKRVYEYITSSAIYNEKYPFIREIVQNAIDATMYKCWGDLLYKKNGEINDCNKHDLRCEFENHLIQEQIEIHLEPLTSDNEYINYIFRVRDYATGMSIEDIKKVLKVGSPTGSKRKRMLEKMPDWAKPTGFFGIGLQSVFTMCHDVSIKTRCPYGTGYQITIIQTNSNPDFIIKKFEDEFFHGTEVKLTISELKIPRSVPFSATEAMRKFDPFHHDKFEIAPSIIKETLAKTFITSPIKVLFNNENVINNIPFIEEDSIATPSTSTDFDNGVDFNLRVDLARNYSISVYYKNSKLETKGISFGMMGVAGFIDIFSGNAGEWVTINRTQLKQNKNDDLAFLLDAIIQKHKDAITQNTENKNEASFYFHSQFNDISNKLWENYMINNIAIKDYIDGSNVIEFYAGSTTIKHSSIEFTQNPITYCLSKLVRNHNLKAYFSFEGDFEDNTPFKNKYFSFNVKIINEYPTDKYIDKIIIQRLYGLKSKEYRYLAPCFDKKYLDISFSAIDTPPWVFKLFYPWEFENYLVMPHNSSSNRSDDARAIYGYYKERGLTSLDVDLFTKKYISMWEDLGL</sequence>
<organism evidence="2 3">
    <name type="scientific">Buttiauxella noackiae ATCC 51607</name>
    <dbReference type="NCBI Taxonomy" id="1354255"/>
    <lineage>
        <taxon>Bacteria</taxon>
        <taxon>Pseudomonadati</taxon>
        <taxon>Pseudomonadota</taxon>
        <taxon>Gammaproteobacteria</taxon>
        <taxon>Enterobacterales</taxon>
        <taxon>Enterobacteriaceae</taxon>
        <taxon>Buttiauxella</taxon>
    </lineage>
</organism>
<name>A0A1B7HT64_9ENTR</name>